<feature type="compositionally biased region" description="Basic and acidic residues" evidence="3">
    <location>
        <begin position="517"/>
        <end position="526"/>
    </location>
</feature>
<dbReference type="Pfam" id="PF00240">
    <property type="entry name" value="ubiquitin"/>
    <property type="match status" value="2"/>
</dbReference>
<organism evidence="6">
    <name type="scientific">Prunus dulcis</name>
    <name type="common">Almond</name>
    <name type="synonym">Amygdalus dulcis</name>
    <dbReference type="NCBI Taxonomy" id="3755"/>
    <lineage>
        <taxon>Eukaryota</taxon>
        <taxon>Viridiplantae</taxon>
        <taxon>Streptophyta</taxon>
        <taxon>Embryophyta</taxon>
        <taxon>Tracheophyta</taxon>
        <taxon>Spermatophyta</taxon>
        <taxon>Magnoliopsida</taxon>
        <taxon>eudicotyledons</taxon>
        <taxon>Gunneridae</taxon>
        <taxon>Pentapetalae</taxon>
        <taxon>rosids</taxon>
        <taxon>fabids</taxon>
        <taxon>Rosales</taxon>
        <taxon>Rosaceae</taxon>
        <taxon>Amygdaloideae</taxon>
        <taxon>Amygdaleae</taxon>
        <taxon>Prunus</taxon>
    </lineage>
</organism>
<dbReference type="SMART" id="SM00264">
    <property type="entry name" value="BAG"/>
    <property type="match status" value="2"/>
</dbReference>
<keyword evidence="2" id="KW-0175">Coiled coil</keyword>
<evidence type="ECO:0000256" key="3">
    <source>
        <dbReference type="SAM" id="MobiDB-lite"/>
    </source>
</evidence>
<feature type="domain" description="BAG" evidence="5">
    <location>
        <begin position="169"/>
        <end position="231"/>
    </location>
</feature>
<dbReference type="PANTHER" id="PTHR12329:SF40">
    <property type="entry name" value="BAG FAMILY MOLECULAR CHAPERONE REGULATOR 4"/>
    <property type="match status" value="1"/>
</dbReference>
<feature type="region of interest" description="Disordered" evidence="3">
    <location>
        <begin position="138"/>
        <end position="157"/>
    </location>
</feature>
<dbReference type="InterPro" id="IPR000626">
    <property type="entry name" value="Ubiquitin-like_dom"/>
</dbReference>
<name>A0A4Y1RPY9_PRUDU</name>
<feature type="domain" description="BAG" evidence="5">
    <location>
        <begin position="552"/>
        <end position="614"/>
    </location>
</feature>
<dbReference type="SUPFAM" id="SSF54236">
    <property type="entry name" value="Ubiquitin-like"/>
    <property type="match status" value="2"/>
</dbReference>
<gene>
    <name evidence="6" type="ORF">Prudu_017910</name>
</gene>
<accession>A0A4Y1RPY9</accession>
<dbReference type="InterPro" id="IPR039773">
    <property type="entry name" value="BAG_chaperone_regulator"/>
</dbReference>
<evidence type="ECO:0000259" key="5">
    <source>
        <dbReference type="PROSITE" id="PS51035"/>
    </source>
</evidence>
<keyword evidence="1" id="KW-0143">Chaperone</keyword>
<feature type="compositionally biased region" description="Low complexity" evidence="3">
    <location>
        <begin position="41"/>
        <end position="50"/>
    </location>
</feature>
<dbReference type="InterPro" id="IPR003103">
    <property type="entry name" value="BAG_domain"/>
</dbReference>
<dbReference type="GO" id="GO:0051087">
    <property type="term" value="F:protein-folding chaperone binding"/>
    <property type="evidence" value="ECO:0007669"/>
    <property type="project" value="InterPro"/>
</dbReference>
<feature type="coiled-coil region" evidence="2">
    <location>
        <begin position="546"/>
        <end position="573"/>
    </location>
</feature>
<evidence type="ECO:0000313" key="6">
    <source>
        <dbReference type="EMBL" id="BBH06299.1"/>
    </source>
</evidence>
<evidence type="ECO:0000256" key="1">
    <source>
        <dbReference type="ARBA" id="ARBA00023186"/>
    </source>
</evidence>
<feature type="region of interest" description="Disordered" evidence="3">
    <location>
        <begin position="1"/>
        <end position="50"/>
    </location>
</feature>
<feature type="region of interest" description="Disordered" evidence="3">
    <location>
        <begin position="517"/>
        <end position="540"/>
    </location>
</feature>
<dbReference type="SMART" id="SM00213">
    <property type="entry name" value="UBQ"/>
    <property type="match status" value="2"/>
</dbReference>
<dbReference type="InterPro" id="IPR036533">
    <property type="entry name" value="BAG_dom_sf"/>
</dbReference>
<reference evidence="6" key="1">
    <citation type="journal article" date="2019" name="Science">
        <title>Mutation of a bHLH transcription factor allowed almond domestication.</title>
        <authorList>
            <person name="Sanchez-Perez R."/>
            <person name="Pavan S."/>
            <person name="Mazzeo R."/>
            <person name="Moldovan C."/>
            <person name="Aiese Cigliano R."/>
            <person name="Del Cueto J."/>
            <person name="Ricciardi F."/>
            <person name="Lotti C."/>
            <person name="Ricciardi L."/>
            <person name="Dicenta F."/>
            <person name="Lopez-Marques R.L."/>
            <person name="Lindberg Moller B."/>
        </authorList>
    </citation>
    <scope>NUCLEOTIDE SEQUENCE</scope>
</reference>
<proteinExistence type="predicted"/>
<feature type="coiled-coil region" evidence="2">
    <location>
        <begin position="163"/>
        <end position="190"/>
    </location>
</feature>
<dbReference type="PROSITE" id="PS51035">
    <property type="entry name" value="BAG"/>
    <property type="match status" value="2"/>
</dbReference>
<feature type="domain" description="Ubiquitin-like" evidence="4">
    <location>
        <begin position="55"/>
        <end position="126"/>
    </location>
</feature>
<dbReference type="GO" id="GO:0050821">
    <property type="term" value="P:protein stabilization"/>
    <property type="evidence" value="ECO:0007669"/>
    <property type="project" value="TreeGrafter"/>
</dbReference>
<dbReference type="EMBL" id="AP019302">
    <property type="protein sequence ID" value="BBH06299.1"/>
    <property type="molecule type" value="Genomic_DNA"/>
</dbReference>
<sequence length="733" mass="80140">MVKKNPNLNPKVPVPVQNDEIDWEMRPGGMLVQRREDGDDASAASASASSRGPMIKIDVVHGPAHQPQYELFVPAHSTFGDVKIHLAQKTGLEPSAQKLFFRGKEKEDEEQLHIAGVKDNSKVLLMEDRKPKEKKVEELRESNAGEVGDNSNANEIGVNSSDMSKAFQAIAEVRAEVDKLSDRVAALEVAVGGGTKVSDKEFATSAELLMRQLLKLDGIKADGEAKMQRKAETSSSLKSLPTIGDSAMNSISIELLVINGKRYQLVTSAAGAASLSFLVDIHNHMVRRIQHFVDALDTLKVRNSNPFNNSSNGASVTTKWETFDSGVGCLNAPTPMPSSQKFIVEHEIFGMQTGYFSVLVPALTKPFVNRRFSKPTQHFPFRDMVKKNPNLNPKVPVPVQNDEIDWEMRPGGMLVQRREDGDDASAASASASSRGPMIKIDVVHGPAHQPQYELFVPAHSTFGDVKIHLAQKTGLEPSAQKLFFRGKEKEDEEQLHIAGVKDNSKVLLMEDRKPKEKKVEELRESNAGEVGDNSNADEIGVNSSDMSKAFQAIAEVRAEVDKLSDRVAALEVAVGGGTKVSDKEFATSTELLMRQLLKLDGIKADGEAKMQRKAETSSSLKSLPTIGDSAMNSISIELLVINGKRYQLVTSAAGAASLSFLVDIHNHMVRRIQHFVDALDTLKVRNSNPFNNSSNAASVTTKWETFDSGVGCLNAPTPMPSSTEVNQDWEHFD</sequence>
<dbReference type="InterPro" id="IPR029071">
    <property type="entry name" value="Ubiquitin-like_domsf"/>
</dbReference>
<feature type="compositionally biased region" description="Low complexity" evidence="3">
    <location>
        <begin position="1"/>
        <end position="18"/>
    </location>
</feature>
<dbReference type="Pfam" id="PF02179">
    <property type="entry name" value="BAG"/>
    <property type="match status" value="2"/>
</dbReference>
<dbReference type="PROSITE" id="PS50053">
    <property type="entry name" value="UBIQUITIN_2"/>
    <property type="match status" value="2"/>
</dbReference>
<dbReference type="AlphaFoldDB" id="A0A4Y1RPY9"/>
<dbReference type="SUPFAM" id="SSF63491">
    <property type="entry name" value="BAG domain"/>
    <property type="match status" value="2"/>
</dbReference>
<evidence type="ECO:0000256" key="2">
    <source>
        <dbReference type="SAM" id="Coils"/>
    </source>
</evidence>
<dbReference type="Gene3D" id="1.20.58.120">
    <property type="entry name" value="BAG domain"/>
    <property type="match status" value="2"/>
</dbReference>
<dbReference type="GO" id="GO:0000774">
    <property type="term" value="F:adenyl-nucleotide exchange factor activity"/>
    <property type="evidence" value="ECO:0007669"/>
    <property type="project" value="TreeGrafter"/>
</dbReference>
<evidence type="ECO:0000259" key="4">
    <source>
        <dbReference type="PROSITE" id="PS50053"/>
    </source>
</evidence>
<protein>
    <submittedName>
        <fullName evidence="6">BCL-2-associated athanogene 4</fullName>
    </submittedName>
</protein>
<dbReference type="PANTHER" id="PTHR12329">
    <property type="entry name" value="BCL2-ASSOCIATED ATHANOGENE"/>
    <property type="match status" value="1"/>
</dbReference>
<dbReference type="GO" id="GO:0005737">
    <property type="term" value="C:cytoplasm"/>
    <property type="evidence" value="ECO:0007669"/>
    <property type="project" value="TreeGrafter"/>
</dbReference>
<dbReference type="Gene3D" id="3.10.20.90">
    <property type="entry name" value="Phosphatidylinositol 3-kinase Catalytic Subunit, Chain A, domain 1"/>
    <property type="match status" value="2"/>
</dbReference>
<feature type="domain" description="Ubiquitin-like" evidence="4">
    <location>
        <begin position="438"/>
        <end position="509"/>
    </location>
</feature>